<keyword evidence="1" id="KW-0175">Coiled coil</keyword>
<dbReference type="InterPro" id="IPR032727">
    <property type="entry name" value="CLAMP"/>
</dbReference>
<gene>
    <name evidence="2" type="ORF">TM35_000024270</name>
</gene>
<dbReference type="STRING" id="67003.A0A1X0P8D5"/>
<sequence length="281" mass="32587">MAHSLTWRILSPEDTHKCLVAADVPTIRSVLKIIDEANEGKLIGISNYNEGQVMILLDMLAHLILFTKSRLMSAEKVSALVGIVLTVHRESMSKKYTRAQSYHRMRDLMVQHSVPRPPFSCGIFNIRDGQEIDEYLLRSYYRHYKMYVYAFVPREVANLQCLDVTHMHQIPPATLPSLVTATEEHEWRSKVEEEQREAEAQRMQTEEEVSDACEQERLRLLLLNDPHYTDGIREQLEIIKKEVSGKSLDRLDEIEARLVEIEKKISETSQRAESKQGKRKK</sequence>
<dbReference type="PANTHER" id="PTHR28457">
    <property type="entry name" value="COILED-COIL DOMAIN-CONTAINING PROTEIN 189"/>
    <property type="match status" value="1"/>
</dbReference>
<proteinExistence type="predicted"/>
<dbReference type="GeneID" id="39981525"/>
<dbReference type="Pfam" id="PF14769">
    <property type="entry name" value="CLAMP"/>
    <property type="match status" value="1"/>
</dbReference>
<dbReference type="Proteomes" id="UP000192257">
    <property type="component" value="Unassembled WGS sequence"/>
</dbReference>
<dbReference type="RefSeq" id="XP_028887167.1">
    <property type="nucleotide sequence ID" value="XM_029021745.1"/>
</dbReference>
<dbReference type="AlphaFoldDB" id="A0A1X0P8D5"/>
<keyword evidence="2" id="KW-0969">Cilium</keyword>
<feature type="coiled-coil region" evidence="1">
    <location>
        <begin position="251"/>
        <end position="278"/>
    </location>
</feature>
<comment type="caution">
    <text evidence="2">The sequence shown here is derived from an EMBL/GenBank/DDBJ whole genome shotgun (WGS) entry which is preliminary data.</text>
</comment>
<evidence type="ECO:0000313" key="3">
    <source>
        <dbReference type="Proteomes" id="UP000192257"/>
    </source>
</evidence>
<protein>
    <submittedName>
        <fullName evidence="2">Flagellar associated protein</fullName>
    </submittedName>
</protein>
<evidence type="ECO:0000313" key="2">
    <source>
        <dbReference type="EMBL" id="ORC93101.1"/>
    </source>
</evidence>
<dbReference type="VEuPathDB" id="TriTrypDB:TM35_000024270"/>
<evidence type="ECO:0000256" key="1">
    <source>
        <dbReference type="SAM" id="Coils"/>
    </source>
</evidence>
<feature type="coiled-coil region" evidence="1">
    <location>
        <begin position="188"/>
        <end position="215"/>
    </location>
</feature>
<reference evidence="2 3" key="1">
    <citation type="submission" date="2017-03" db="EMBL/GenBank/DDBJ databases">
        <title>An alternative strategy for trypanosome survival in the mammalian bloodstream revealed through genome and transcriptome analysis of the ubiquitous bovine parasite Trypanosoma (Megatrypanum) theileri.</title>
        <authorList>
            <person name="Kelly S."/>
            <person name="Ivens A."/>
            <person name="Mott A."/>
            <person name="O'Neill E."/>
            <person name="Emms D."/>
            <person name="Macleod O."/>
            <person name="Voorheis P."/>
            <person name="Matthews J."/>
            <person name="Matthews K."/>
            <person name="Carrington M."/>
        </authorList>
    </citation>
    <scope>NUCLEOTIDE SEQUENCE [LARGE SCALE GENOMIC DNA]</scope>
    <source>
        <strain evidence="2">Edinburgh</strain>
    </source>
</reference>
<keyword evidence="2" id="KW-0282">Flagellum</keyword>
<dbReference type="PANTHER" id="PTHR28457:SF1">
    <property type="entry name" value="CILIA- AND FLAGELLA-ASSOCIATED PROTEIN 119"/>
    <property type="match status" value="1"/>
</dbReference>
<name>A0A1X0P8D5_9TRYP</name>
<organism evidence="2 3">
    <name type="scientific">Trypanosoma theileri</name>
    <dbReference type="NCBI Taxonomy" id="67003"/>
    <lineage>
        <taxon>Eukaryota</taxon>
        <taxon>Discoba</taxon>
        <taxon>Euglenozoa</taxon>
        <taxon>Kinetoplastea</taxon>
        <taxon>Metakinetoplastina</taxon>
        <taxon>Trypanosomatida</taxon>
        <taxon>Trypanosomatidae</taxon>
        <taxon>Trypanosoma</taxon>
    </lineage>
</organism>
<keyword evidence="2" id="KW-0966">Cell projection</keyword>
<dbReference type="OrthoDB" id="425082at2759"/>
<dbReference type="EMBL" id="NBCO01000002">
    <property type="protein sequence ID" value="ORC93101.1"/>
    <property type="molecule type" value="Genomic_DNA"/>
</dbReference>
<accession>A0A1X0P8D5</accession>
<keyword evidence="3" id="KW-1185">Reference proteome</keyword>